<dbReference type="InterPro" id="IPR023209">
    <property type="entry name" value="DAO"/>
</dbReference>
<evidence type="ECO:0000313" key="7">
    <source>
        <dbReference type="EMBL" id="KAK0753909.1"/>
    </source>
</evidence>
<sequence>MPPPPPTNIVVIGAGVTGLTTALHLLTTLPPGTPLTILAAHFPAPSETLTTATHINGTYYPCLFTPPYTSPWAGAHHRWIPPTPTSPPHLHREHAWSRTTYARMLALAAAAPHAGITALPGIEYLEPLAAQRGGYLSLTPARAAELGIPGFELLPAADLPEGVAWGCRYPTYCVHPMVYCAYLLRRCVLLGARVVRTTVRGWREVVDRMGATVVVNASGDGFGADAKVGVTRGQTVLVGNEVGVTVTRQGDDGSWTFCVPRGFEGGRGELLRRFEGTWEGMGDWRVLGDIVVEVEEGKGLVIHAYGMGGRGYEISWGVAEEVGEEIQGYRQLKVVSNAQQHHVL</sequence>
<evidence type="ECO:0000256" key="4">
    <source>
        <dbReference type="ARBA" id="ARBA00022827"/>
    </source>
</evidence>
<dbReference type="PROSITE" id="PS00677">
    <property type="entry name" value="DAO"/>
    <property type="match status" value="1"/>
</dbReference>
<dbReference type="Gene3D" id="3.30.9.10">
    <property type="entry name" value="D-Amino Acid Oxidase, subunit A, domain 2"/>
    <property type="match status" value="1"/>
</dbReference>
<reference evidence="7" key="1">
    <citation type="submission" date="2023-06" db="EMBL/GenBank/DDBJ databases">
        <title>Genome-scale phylogeny and comparative genomics of the fungal order Sordariales.</title>
        <authorList>
            <consortium name="Lawrence Berkeley National Laboratory"/>
            <person name="Hensen N."/>
            <person name="Bonometti L."/>
            <person name="Westerberg I."/>
            <person name="Brannstrom I.O."/>
            <person name="Guillou S."/>
            <person name="Cros-Aarteil S."/>
            <person name="Calhoun S."/>
            <person name="Haridas S."/>
            <person name="Kuo A."/>
            <person name="Mondo S."/>
            <person name="Pangilinan J."/>
            <person name="Riley R."/>
            <person name="LaButti K."/>
            <person name="Andreopoulos B."/>
            <person name="Lipzen A."/>
            <person name="Chen C."/>
            <person name="Yanf M."/>
            <person name="Daum C."/>
            <person name="Ng V."/>
            <person name="Clum A."/>
            <person name="Steindorff A."/>
            <person name="Ohm R."/>
            <person name="Martin F."/>
            <person name="Silar P."/>
            <person name="Natvig D."/>
            <person name="Lalanne C."/>
            <person name="Gautier V."/>
            <person name="Ament-velasquez S.L."/>
            <person name="Kruys A."/>
            <person name="Hutchinson M.I."/>
            <person name="Powell A.J."/>
            <person name="Barry K."/>
            <person name="Miller A.N."/>
            <person name="Grigoriev I.V."/>
            <person name="Debuchy R."/>
            <person name="Gladieux P."/>
            <person name="Thoren M.H."/>
            <person name="Johannesson H."/>
        </authorList>
    </citation>
    <scope>NUCLEOTIDE SEQUENCE</scope>
    <source>
        <strain evidence="7">SMH3187-1</strain>
    </source>
</reference>
<dbReference type="PANTHER" id="PTHR11530:SF26">
    <property type="entry name" value="FAD DEPENDENT OXIDOREDUCTASE SUPERFAMILY (AFU_ORTHOLOGUE AFUA_5G13940)"/>
    <property type="match status" value="1"/>
</dbReference>
<feature type="domain" description="FAD dependent oxidoreductase" evidence="6">
    <location>
        <begin position="9"/>
        <end position="239"/>
    </location>
</feature>
<keyword evidence="4" id="KW-0274">FAD</keyword>
<protein>
    <recommendedName>
        <fullName evidence="6">FAD dependent oxidoreductase domain-containing protein</fullName>
    </recommendedName>
</protein>
<dbReference type="GO" id="GO:0003884">
    <property type="term" value="F:D-amino-acid oxidase activity"/>
    <property type="evidence" value="ECO:0007669"/>
    <property type="project" value="InterPro"/>
</dbReference>
<dbReference type="Gene3D" id="3.40.50.720">
    <property type="entry name" value="NAD(P)-binding Rossmann-like Domain"/>
    <property type="match status" value="2"/>
</dbReference>
<comment type="caution">
    <text evidence="7">The sequence shown here is derived from an EMBL/GenBank/DDBJ whole genome shotgun (WGS) entry which is preliminary data.</text>
</comment>
<evidence type="ECO:0000313" key="8">
    <source>
        <dbReference type="Proteomes" id="UP001172155"/>
    </source>
</evidence>
<dbReference type="InterPro" id="IPR006181">
    <property type="entry name" value="D-amino_acid_oxidase_CS"/>
</dbReference>
<dbReference type="InterPro" id="IPR006076">
    <property type="entry name" value="FAD-dep_OxRdtase"/>
</dbReference>
<comment type="similarity">
    <text evidence="2">Belongs to the DAMOX/DASOX family.</text>
</comment>
<gene>
    <name evidence="7" type="ORF">B0T18DRAFT_434474</name>
</gene>
<evidence type="ECO:0000256" key="2">
    <source>
        <dbReference type="ARBA" id="ARBA00006730"/>
    </source>
</evidence>
<comment type="cofactor">
    <cofactor evidence="1">
        <name>FAD</name>
        <dbReference type="ChEBI" id="CHEBI:57692"/>
    </cofactor>
</comment>
<keyword evidence="5" id="KW-0560">Oxidoreductase</keyword>
<proteinExistence type="inferred from homology"/>
<dbReference type="GO" id="GO:0071949">
    <property type="term" value="F:FAD binding"/>
    <property type="evidence" value="ECO:0007669"/>
    <property type="project" value="InterPro"/>
</dbReference>
<evidence type="ECO:0000256" key="5">
    <source>
        <dbReference type="ARBA" id="ARBA00023002"/>
    </source>
</evidence>
<keyword evidence="3" id="KW-0285">Flavoprotein</keyword>
<dbReference type="GO" id="GO:0019478">
    <property type="term" value="P:D-amino acid catabolic process"/>
    <property type="evidence" value="ECO:0007669"/>
    <property type="project" value="TreeGrafter"/>
</dbReference>
<organism evidence="7 8">
    <name type="scientific">Schizothecium vesticola</name>
    <dbReference type="NCBI Taxonomy" id="314040"/>
    <lineage>
        <taxon>Eukaryota</taxon>
        <taxon>Fungi</taxon>
        <taxon>Dikarya</taxon>
        <taxon>Ascomycota</taxon>
        <taxon>Pezizomycotina</taxon>
        <taxon>Sordariomycetes</taxon>
        <taxon>Sordariomycetidae</taxon>
        <taxon>Sordariales</taxon>
        <taxon>Schizotheciaceae</taxon>
        <taxon>Schizothecium</taxon>
    </lineage>
</organism>
<dbReference type="PANTHER" id="PTHR11530">
    <property type="entry name" value="D-AMINO ACID OXIDASE"/>
    <property type="match status" value="1"/>
</dbReference>
<name>A0AA40F9V0_9PEZI</name>
<evidence type="ECO:0000256" key="1">
    <source>
        <dbReference type="ARBA" id="ARBA00001974"/>
    </source>
</evidence>
<dbReference type="EMBL" id="JAUKUD010000001">
    <property type="protein sequence ID" value="KAK0753909.1"/>
    <property type="molecule type" value="Genomic_DNA"/>
</dbReference>
<keyword evidence="8" id="KW-1185">Reference proteome</keyword>
<dbReference type="AlphaFoldDB" id="A0AA40F9V0"/>
<dbReference type="Proteomes" id="UP001172155">
    <property type="component" value="Unassembled WGS sequence"/>
</dbReference>
<evidence type="ECO:0000256" key="3">
    <source>
        <dbReference type="ARBA" id="ARBA00022630"/>
    </source>
</evidence>
<dbReference type="Pfam" id="PF01266">
    <property type="entry name" value="DAO"/>
    <property type="match status" value="1"/>
</dbReference>
<accession>A0AA40F9V0</accession>
<dbReference type="GO" id="GO:0005737">
    <property type="term" value="C:cytoplasm"/>
    <property type="evidence" value="ECO:0007669"/>
    <property type="project" value="TreeGrafter"/>
</dbReference>
<evidence type="ECO:0000259" key="6">
    <source>
        <dbReference type="Pfam" id="PF01266"/>
    </source>
</evidence>
<dbReference type="SUPFAM" id="SSF51971">
    <property type="entry name" value="Nucleotide-binding domain"/>
    <property type="match status" value="1"/>
</dbReference>